<dbReference type="PANTHER" id="PTHR33048:SF124">
    <property type="entry name" value="INTEGRAL MEMBRANE PROTEIN"/>
    <property type="match status" value="1"/>
</dbReference>
<keyword evidence="2 7" id="KW-0812">Transmembrane</keyword>
<evidence type="ECO:0000256" key="2">
    <source>
        <dbReference type="ARBA" id="ARBA00022692"/>
    </source>
</evidence>
<keyword evidence="4 7" id="KW-0472">Membrane</keyword>
<feature type="compositionally biased region" description="Pro residues" evidence="6">
    <location>
        <begin position="407"/>
        <end position="422"/>
    </location>
</feature>
<dbReference type="InterPro" id="IPR052337">
    <property type="entry name" value="SAT4-like"/>
</dbReference>
<feature type="transmembrane region" description="Helical" evidence="7">
    <location>
        <begin position="66"/>
        <end position="88"/>
    </location>
</feature>
<evidence type="ECO:0000256" key="5">
    <source>
        <dbReference type="ARBA" id="ARBA00038359"/>
    </source>
</evidence>
<dbReference type="Pfam" id="PF20684">
    <property type="entry name" value="Fung_rhodopsin"/>
    <property type="match status" value="1"/>
</dbReference>
<keyword evidence="10" id="KW-1185">Reference proteome</keyword>
<feature type="region of interest" description="Disordered" evidence="6">
    <location>
        <begin position="1"/>
        <end position="24"/>
    </location>
</feature>
<comment type="subcellular location">
    <subcellularLocation>
        <location evidence="1">Membrane</location>
        <topology evidence="1">Multi-pass membrane protein</topology>
    </subcellularLocation>
</comment>
<evidence type="ECO:0000259" key="8">
    <source>
        <dbReference type="Pfam" id="PF20684"/>
    </source>
</evidence>
<sequence length="422" mass="46017">MSKPDLAHTPATSAPPGMVSNLENPTTKNTSPGMVLSIFGMCLATLFLMVRVYTKAFLARLFGIDDVALIISWVLSMAVQISIVHYMAEGIIGTHIWDISVEDLKSLVRVTAVNSVVYLAVMALAKFSILFFYLRLSREKWFTRAIYATMGLVASFSVALMLALIFACKPFKRVWDPTITEGYCLNRGKMYLATAGLNAATDVIMLLLPMPMLRKLQVPRIQKIGLVAIFSIGSLTMATSLIRLCLMPPLIKNLDMPWALTTPSMWICIEGNLVIICGCLPMIRLFLRHVCPRLIGECGINSNTGRSGASKRPENASAELSNLERKKDPRKSHARMNDFTQGETLVGPDDGSETCIIEASGKGSVTVDSVELGHGGQRGGERNDSAAENHHVPPRPYSQIHSGPGVPSSPPPGHVELPPKPF</sequence>
<dbReference type="EMBL" id="CP099429">
    <property type="protein sequence ID" value="USW58983.1"/>
    <property type="molecule type" value="Genomic_DNA"/>
</dbReference>
<accession>A0A9Q9ERW2</accession>
<evidence type="ECO:0000256" key="1">
    <source>
        <dbReference type="ARBA" id="ARBA00004141"/>
    </source>
</evidence>
<feature type="compositionally biased region" description="Basic and acidic residues" evidence="6">
    <location>
        <begin position="379"/>
        <end position="391"/>
    </location>
</feature>
<feature type="transmembrane region" description="Helical" evidence="7">
    <location>
        <begin position="190"/>
        <end position="212"/>
    </location>
</feature>
<dbReference type="InterPro" id="IPR049326">
    <property type="entry name" value="Rhodopsin_dom_fungi"/>
</dbReference>
<feature type="transmembrane region" description="Helical" evidence="7">
    <location>
        <begin position="264"/>
        <end position="287"/>
    </location>
</feature>
<evidence type="ECO:0000256" key="3">
    <source>
        <dbReference type="ARBA" id="ARBA00022989"/>
    </source>
</evidence>
<evidence type="ECO:0000256" key="6">
    <source>
        <dbReference type="SAM" id="MobiDB-lite"/>
    </source>
</evidence>
<proteinExistence type="inferred from homology"/>
<comment type="similarity">
    <text evidence="5">Belongs to the SAT4 family.</text>
</comment>
<feature type="transmembrane region" description="Helical" evidence="7">
    <location>
        <begin position="116"/>
        <end position="134"/>
    </location>
</feature>
<keyword evidence="3 7" id="KW-1133">Transmembrane helix</keyword>
<organism evidence="9 10">
    <name type="scientific">Septoria linicola</name>
    <dbReference type="NCBI Taxonomy" id="215465"/>
    <lineage>
        <taxon>Eukaryota</taxon>
        <taxon>Fungi</taxon>
        <taxon>Dikarya</taxon>
        <taxon>Ascomycota</taxon>
        <taxon>Pezizomycotina</taxon>
        <taxon>Dothideomycetes</taxon>
        <taxon>Dothideomycetidae</taxon>
        <taxon>Mycosphaerellales</taxon>
        <taxon>Mycosphaerellaceae</taxon>
        <taxon>Septoria</taxon>
    </lineage>
</organism>
<feature type="domain" description="Rhodopsin" evidence="8">
    <location>
        <begin position="50"/>
        <end position="288"/>
    </location>
</feature>
<feature type="region of interest" description="Disordered" evidence="6">
    <location>
        <begin position="302"/>
        <end position="422"/>
    </location>
</feature>
<feature type="transmembrane region" description="Helical" evidence="7">
    <location>
        <begin position="224"/>
        <end position="244"/>
    </location>
</feature>
<feature type="transmembrane region" description="Helical" evidence="7">
    <location>
        <begin position="34"/>
        <end position="54"/>
    </location>
</feature>
<dbReference type="AlphaFoldDB" id="A0A9Q9ERW2"/>
<dbReference type="Proteomes" id="UP001056384">
    <property type="component" value="Chromosome 12"/>
</dbReference>
<feature type="transmembrane region" description="Helical" evidence="7">
    <location>
        <begin position="146"/>
        <end position="167"/>
    </location>
</feature>
<dbReference type="PANTHER" id="PTHR33048">
    <property type="entry name" value="PTH11-LIKE INTEGRAL MEMBRANE PROTEIN (AFU_ORTHOLOGUE AFUA_5G11245)"/>
    <property type="match status" value="1"/>
</dbReference>
<evidence type="ECO:0000256" key="7">
    <source>
        <dbReference type="SAM" id="Phobius"/>
    </source>
</evidence>
<evidence type="ECO:0000313" key="10">
    <source>
        <dbReference type="Proteomes" id="UP001056384"/>
    </source>
</evidence>
<protein>
    <recommendedName>
        <fullName evidence="8">Rhodopsin domain-containing protein</fullName>
    </recommendedName>
</protein>
<evidence type="ECO:0000256" key="4">
    <source>
        <dbReference type="ARBA" id="ARBA00023136"/>
    </source>
</evidence>
<gene>
    <name evidence="9" type="ORF">Slin15195_G123020</name>
</gene>
<dbReference type="GO" id="GO:0016020">
    <property type="term" value="C:membrane"/>
    <property type="evidence" value="ECO:0007669"/>
    <property type="project" value="UniProtKB-SubCell"/>
</dbReference>
<reference evidence="9" key="1">
    <citation type="submission" date="2022-06" db="EMBL/GenBank/DDBJ databases">
        <title>Complete genome sequences of two strains of the flax pathogen Septoria linicola.</title>
        <authorList>
            <person name="Lapalu N."/>
            <person name="Simon A."/>
            <person name="Demenou B."/>
            <person name="Paumier D."/>
            <person name="Guillot M.-P."/>
            <person name="Gout L."/>
            <person name="Valade R."/>
        </authorList>
    </citation>
    <scope>NUCLEOTIDE SEQUENCE</scope>
    <source>
        <strain evidence="9">SE15195</strain>
    </source>
</reference>
<evidence type="ECO:0000313" key="9">
    <source>
        <dbReference type="EMBL" id="USW58983.1"/>
    </source>
</evidence>
<name>A0A9Q9ERW2_9PEZI</name>